<dbReference type="InterPro" id="IPR028055">
    <property type="entry name" value="YidC/Oxa/ALB_C"/>
</dbReference>
<evidence type="ECO:0000256" key="2">
    <source>
        <dbReference type="ARBA" id="ARBA00010527"/>
    </source>
</evidence>
<dbReference type="InterPro" id="IPR001708">
    <property type="entry name" value="YidC/ALB3/OXA1/COX18"/>
</dbReference>
<evidence type="ECO:0000259" key="15">
    <source>
        <dbReference type="Pfam" id="PF02096"/>
    </source>
</evidence>
<evidence type="ECO:0000256" key="3">
    <source>
        <dbReference type="ARBA" id="ARBA00015325"/>
    </source>
</evidence>
<feature type="transmembrane region" description="Helical" evidence="13">
    <location>
        <begin position="6"/>
        <end position="23"/>
    </location>
</feature>
<dbReference type="AlphaFoldDB" id="E6WYW8"/>
<dbReference type="eggNOG" id="COG0706">
    <property type="taxonomic scope" value="Bacteria"/>
</dbReference>
<organism evidence="17 18">
    <name type="scientific">Nitratifractor salsuginis (strain DSM 16511 / JCM 12458 / E9I37-1)</name>
    <dbReference type="NCBI Taxonomy" id="749222"/>
    <lineage>
        <taxon>Bacteria</taxon>
        <taxon>Pseudomonadati</taxon>
        <taxon>Campylobacterota</taxon>
        <taxon>Epsilonproteobacteria</taxon>
        <taxon>Campylobacterales</taxon>
        <taxon>Sulfurovaceae</taxon>
        <taxon>Nitratifractor</taxon>
    </lineage>
</organism>
<feature type="domain" description="Membrane insertase YidC/Oxa/ALB C-terminal" evidence="15">
    <location>
        <begin position="340"/>
        <end position="519"/>
    </location>
</feature>
<feature type="transmembrane region" description="Helical" evidence="13">
    <location>
        <begin position="409"/>
        <end position="429"/>
    </location>
</feature>
<feature type="transmembrane region" description="Helical" evidence="13">
    <location>
        <begin position="340"/>
        <end position="360"/>
    </location>
</feature>
<feature type="compositionally biased region" description="Low complexity" evidence="14">
    <location>
        <begin position="34"/>
        <end position="71"/>
    </location>
</feature>
<dbReference type="PRINTS" id="PR00701">
    <property type="entry name" value="60KDINNERMP"/>
</dbReference>
<evidence type="ECO:0000256" key="9">
    <source>
        <dbReference type="ARBA" id="ARBA00023136"/>
    </source>
</evidence>
<evidence type="ECO:0000256" key="13">
    <source>
        <dbReference type="HAMAP-Rule" id="MF_01810"/>
    </source>
</evidence>
<keyword evidence="5 13" id="KW-1003">Cell membrane</keyword>
<dbReference type="InterPro" id="IPR028053">
    <property type="entry name" value="Membr_insert_YidC_N"/>
</dbReference>
<dbReference type="Gene3D" id="2.70.98.90">
    <property type="match status" value="1"/>
</dbReference>
<keyword evidence="4 13" id="KW-0813">Transport</keyword>
<evidence type="ECO:0000313" key="17">
    <source>
        <dbReference type="EMBL" id="ADV46554.1"/>
    </source>
</evidence>
<comment type="subcellular location">
    <subcellularLocation>
        <location evidence="1 13">Cell inner membrane</location>
        <topology evidence="1 13">Multi-pass membrane protein</topology>
    </subcellularLocation>
</comment>
<evidence type="ECO:0000256" key="6">
    <source>
        <dbReference type="ARBA" id="ARBA00022692"/>
    </source>
</evidence>
<dbReference type="PANTHER" id="PTHR12428">
    <property type="entry name" value="OXA1"/>
    <property type="match status" value="1"/>
</dbReference>
<feature type="domain" description="Membrane insertase YidC N-terminal" evidence="16">
    <location>
        <begin position="288"/>
        <end position="328"/>
    </location>
</feature>
<sequence>MNKRLMIALVLSFVILIGFSYLMPQHKATVDQNGTAAPSAQAAQHSQAPQAPAPAASGTAPEASAGTAPAAQTAAPVSVDKVISTVETKKYTLKFDQFGRIVSAVLKEPKYRQDDGKPLDLIDPKRTRPLEVRFKDPAINKAAFEVPYSASAGTLDARSGKAVLTLTQKLPQLTLTKTLTFYPEGHYDLKVELSRKVPYFITTGHRPEADHSRYMIVRGVLVRNSKGVITTVEDGKADQTVKIPDATILSSFDRYYASLFFDFKKPFSVIITPDEKKDPLPFVVTDSSLQLHGYVGPKEWKLFESLDPRLTDAIEFGWFTFLAKPFFRIMLAIYNFVGNWGWAIVLFTLLVKLVLFPLSYKGLLSMQKLKDLAPKMKEIKEKYKSDPAKMNQQMMALYKKHGANPMGGCLPMLLQIPVFFALYRVLLNADELQGAPWILWIHDLSRQDPYFILPILMGVTMFIQQHITPNTMTDPMQQKIFKWFPVIMTFFFLTFPAGLVLYWLTNNILSIAQQYYINRVYDKHKAKLKAAKKQS</sequence>
<dbReference type="NCBIfam" id="TIGR03593">
    <property type="entry name" value="yidC_nterm"/>
    <property type="match status" value="1"/>
</dbReference>
<feature type="transmembrane region" description="Helical" evidence="13">
    <location>
        <begin position="480"/>
        <end position="504"/>
    </location>
</feature>
<dbReference type="CDD" id="cd20070">
    <property type="entry name" value="5TM_YidC_Alb3"/>
    <property type="match status" value="1"/>
</dbReference>
<accession>E6WYW8</accession>
<keyword evidence="7 13" id="KW-0653">Protein transport</keyword>
<dbReference type="KEGG" id="nsa:Nitsa_1303"/>
<dbReference type="InterPro" id="IPR038221">
    <property type="entry name" value="YidC_periplasmic_sf"/>
</dbReference>
<reference evidence="17 18" key="1">
    <citation type="journal article" date="2011" name="Stand. Genomic Sci.">
        <title>Complete genome sequence of Nitratifractor salsuginis type strain (E9I37-1).</title>
        <authorList>
            <person name="Anderson I."/>
            <person name="Sikorski J."/>
            <person name="Zeytun A."/>
            <person name="Nolan M."/>
            <person name="Lapidus A."/>
            <person name="Lucas S."/>
            <person name="Hammon N."/>
            <person name="Deshpande S."/>
            <person name="Cheng J.F."/>
            <person name="Tapia R."/>
            <person name="Han C."/>
            <person name="Goodwin L."/>
            <person name="Pitluck S."/>
            <person name="Liolios K."/>
            <person name="Pagani I."/>
            <person name="Ivanova N."/>
            <person name="Huntemann M."/>
            <person name="Mavromatis K."/>
            <person name="Ovchinikova G."/>
            <person name="Pati A."/>
            <person name="Chen A."/>
            <person name="Palaniappan K."/>
            <person name="Land M."/>
            <person name="Hauser L."/>
            <person name="Brambilla E.M."/>
            <person name="Ngatchou-Djao O.D."/>
            <person name="Rohde M."/>
            <person name="Tindall B.J."/>
            <person name="Goker M."/>
            <person name="Detter J.C."/>
            <person name="Woyke T."/>
            <person name="Bristow J."/>
            <person name="Eisen J.A."/>
            <person name="Markowitz V."/>
            <person name="Hugenholtz P."/>
            <person name="Klenk H.P."/>
            <person name="Kyrpides N.C."/>
        </authorList>
    </citation>
    <scope>NUCLEOTIDE SEQUENCE [LARGE SCALE GENOMIC DNA]</scope>
    <source>
        <strain evidence="18">DSM 16511 / JCM 12458 / E9I37-1</strain>
    </source>
</reference>
<dbReference type="CDD" id="cd19960">
    <property type="entry name" value="YidC_peri"/>
    <property type="match status" value="1"/>
</dbReference>
<comment type="similarity">
    <text evidence="2 13">Belongs to the OXA1/ALB3/YidC family. Type 1 subfamily.</text>
</comment>
<keyword evidence="13" id="KW-0997">Cell inner membrane</keyword>
<dbReference type="GO" id="GO:0005886">
    <property type="term" value="C:plasma membrane"/>
    <property type="evidence" value="ECO:0007669"/>
    <property type="project" value="UniProtKB-SubCell"/>
</dbReference>
<keyword evidence="8 13" id="KW-1133">Transmembrane helix</keyword>
<feature type="transmembrane region" description="Helical" evidence="13">
    <location>
        <begin position="449"/>
        <end position="468"/>
    </location>
</feature>
<evidence type="ECO:0000256" key="10">
    <source>
        <dbReference type="ARBA" id="ARBA00023186"/>
    </source>
</evidence>
<evidence type="ECO:0000259" key="16">
    <source>
        <dbReference type="Pfam" id="PF14849"/>
    </source>
</evidence>
<dbReference type="GO" id="GO:0051205">
    <property type="term" value="P:protein insertion into membrane"/>
    <property type="evidence" value="ECO:0007669"/>
    <property type="project" value="TreeGrafter"/>
</dbReference>
<proteinExistence type="inferred from homology"/>
<evidence type="ECO:0000256" key="4">
    <source>
        <dbReference type="ARBA" id="ARBA00022448"/>
    </source>
</evidence>
<dbReference type="EMBL" id="CP002452">
    <property type="protein sequence ID" value="ADV46554.1"/>
    <property type="molecule type" value="Genomic_DNA"/>
</dbReference>
<dbReference type="NCBIfam" id="TIGR03592">
    <property type="entry name" value="yidC_oxa1_cterm"/>
    <property type="match status" value="1"/>
</dbReference>
<keyword evidence="18" id="KW-1185">Reference proteome</keyword>
<dbReference type="InterPro" id="IPR047196">
    <property type="entry name" value="YidC_ALB_C"/>
</dbReference>
<dbReference type="HAMAP" id="MF_01810">
    <property type="entry name" value="YidC_type1"/>
    <property type="match status" value="1"/>
</dbReference>
<evidence type="ECO:0000256" key="12">
    <source>
        <dbReference type="ARBA" id="ARBA00033342"/>
    </source>
</evidence>
<comment type="subunit">
    <text evidence="13">Interacts with the Sec translocase complex via SecD. Specifically interacts with transmembrane segments of nascent integral membrane proteins during membrane integration.</text>
</comment>
<feature type="region of interest" description="Disordered" evidence="14">
    <location>
        <begin position="33"/>
        <end position="71"/>
    </location>
</feature>
<evidence type="ECO:0000313" key="18">
    <source>
        <dbReference type="Proteomes" id="UP000008633"/>
    </source>
</evidence>
<dbReference type="GO" id="GO:0032977">
    <property type="term" value="F:membrane insertase activity"/>
    <property type="evidence" value="ECO:0007669"/>
    <property type="project" value="InterPro"/>
</dbReference>
<keyword evidence="10 13" id="KW-0143">Chaperone</keyword>
<dbReference type="Pfam" id="PF14849">
    <property type="entry name" value="YidC_periplas"/>
    <property type="match status" value="1"/>
</dbReference>
<dbReference type="InterPro" id="IPR019998">
    <property type="entry name" value="Membr_insert_YidC"/>
</dbReference>
<keyword evidence="6 13" id="KW-0812">Transmembrane</keyword>
<evidence type="ECO:0000256" key="14">
    <source>
        <dbReference type="SAM" id="MobiDB-lite"/>
    </source>
</evidence>
<evidence type="ECO:0000256" key="7">
    <source>
        <dbReference type="ARBA" id="ARBA00022927"/>
    </source>
</evidence>
<dbReference type="NCBIfam" id="NF002357">
    <property type="entry name" value="PRK01318.2-4"/>
    <property type="match status" value="1"/>
</dbReference>
<comment type="function">
    <text evidence="13">Required for the insertion and/or proper folding and/or complex formation of integral membrane proteins into the membrane. Involved in integration of membrane proteins that insert both dependently and independently of the Sec translocase complex, as well as at least some lipoproteins. Aids folding of multispanning membrane proteins.</text>
</comment>
<evidence type="ECO:0000256" key="8">
    <source>
        <dbReference type="ARBA" id="ARBA00022989"/>
    </source>
</evidence>
<dbReference type="GO" id="GO:0015031">
    <property type="term" value="P:protein transport"/>
    <property type="evidence" value="ECO:0007669"/>
    <property type="project" value="UniProtKB-KW"/>
</dbReference>
<dbReference type="STRING" id="749222.Nitsa_1303"/>
<dbReference type="PRINTS" id="PR01900">
    <property type="entry name" value="YIDCPROTEIN"/>
</dbReference>
<keyword evidence="9 13" id="KW-0472">Membrane</keyword>
<reference evidence="18" key="2">
    <citation type="submission" date="2011-01" db="EMBL/GenBank/DDBJ databases">
        <title>The complete genome of Nitratifractor salsuginis DSM 16511.</title>
        <authorList>
            <consortium name="US DOE Joint Genome Institute (JGI-PGF)"/>
            <person name="Lucas S."/>
            <person name="Copeland A."/>
            <person name="Lapidus A."/>
            <person name="Bruce D."/>
            <person name="Goodwin L."/>
            <person name="Pitluck S."/>
            <person name="Kyrpides N."/>
            <person name="Mavromatis K."/>
            <person name="Ivanova N."/>
            <person name="Mikhailova N."/>
            <person name="Zeytun A."/>
            <person name="Detter J.C."/>
            <person name="Tapia R."/>
            <person name="Han C."/>
            <person name="Land M."/>
            <person name="Hauser L."/>
            <person name="Markowitz V."/>
            <person name="Cheng J.-F."/>
            <person name="Hugenholtz P."/>
            <person name="Woyke T."/>
            <person name="Wu D."/>
            <person name="Tindall B."/>
            <person name="Schuetze A."/>
            <person name="Brambilla E."/>
            <person name="Klenk H.-P."/>
            <person name="Eisen J.A."/>
        </authorList>
    </citation>
    <scope>NUCLEOTIDE SEQUENCE [LARGE SCALE GENOMIC DNA]</scope>
    <source>
        <strain evidence="18">DSM 16511 / JCM 12458 / E9I37-1</strain>
    </source>
</reference>
<dbReference type="HOGENOM" id="CLU_016535_3_1_7"/>
<gene>
    <name evidence="13" type="primary">yidC</name>
    <name evidence="17" type="ordered locus">Nitsa_1303</name>
</gene>
<dbReference type="Proteomes" id="UP000008633">
    <property type="component" value="Chromosome"/>
</dbReference>
<name>E6WYW8_NITSE</name>
<dbReference type="Pfam" id="PF02096">
    <property type="entry name" value="60KD_IMP"/>
    <property type="match status" value="1"/>
</dbReference>
<dbReference type="PANTHER" id="PTHR12428:SF65">
    <property type="entry name" value="CYTOCHROME C OXIDASE ASSEMBLY PROTEIN COX18, MITOCHONDRIAL"/>
    <property type="match status" value="1"/>
</dbReference>
<protein>
    <recommendedName>
        <fullName evidence="3 13">Membrane protein insertase YidC</fullName>
    </recommendedName>
    <alternativeName>
        <fullName evidence="12 13">Foldase YidC</fullName>
    </alternativeName>
    <alternativeName>
        <fullName evidence="11 13">Membrane integrase YidC</fullName>
    </alternativeName>
    <alternativeName>
        <fullName evidence="13">Membrane protein YidC</fullName>
    </alternativeName>
</protein>
<evidence type="ECO:0000256" key="1">
    <source>
        <dbReference type="ARBA" id="ARBA00004429"/>
    </source>
</evidence>
<evidence type="ECO:0000256" key="5">
    <source>
        <dbReference type="ARBA" id="ARBA00022475"/>
    </source>
</evidence>
<evidence type="ECO:0000256" key="11">
    <source>
        <dbReference type="ARBA" id="ARBA00033245"/>
    </source>
</evidence>